<dbReference type="Pfam" id="PF20152">
    <property type="entry name" value="DUF6534"/>
    <property type="match status" value="1"/>
</dbReference>
<keyword evidence="1" id="KW-0812">Transmembrane</keyword>
<accession>W4JTH5</accession>
<keyword evidence="1" id="KW-0472">Membrane</keyword>
<dbReference type="RefSeq" id="XP_009552405.1">
    <property type="nucleotide sequence ID" value="XM_009554110.1"/>
</dbReference>
<reference evidence="3 4" key="1">
    <citation type="journal article" date="2012" name="New Phytol.">
        <title>Insight into trade-off between wood decay and parasitism from the genome of a fungal forest pathogen.</title>
        <authorList>
            <person name="Olson A."/>
            <person name="Aerts A."/>
            <person name="Asiegbu F."/>
            <person name="Belbahri L."/>
            <person name="Bouzid O."/>
            <person name="Broberg A."/>
            <person name="Canback B."/>
            <person name="Coutinho P.M."/>
            <person name="Cullen D."/>
            <person name="Dalman K."/>
            <person name="Deflorio G."/>
            <person name="van Diepen L.T."/>
            <person name="Dunand C."/>
            <person name="Duplessis S."/>
            <person name="Durling M."/>
            <person name="Gonthier P."/>
            <person name="Grimwood J."/>
            <person name="Fossdal C.G."/>
            <person name="Hansson D."/>
            <person name="Henrissat B."/>
            <person name="Hietala A."/>
            <person name="Himmelstrand K."/>
            <person name="Hoffmeister D."/>
            <person name="Hogberg N."/>
            <person name="James T.Y."/>
            <person name="Karlsson M."/>
            <person name="Kohler A."/>
            <person name="Kues U."/>
            <person name="Lee Y.H."/>
            <person name="Lin Y.C."/>
            <person name="Lind M."/>
            <person name="Lindquist E."/>
            <person name="Lombard V."/>
            <person name="Lucas S."/>
            <person name="Lunden K."/>
            <person name="Morin E."/>
            <person name="Murat C."/>
            <person name="Park J."/>
            <person name="Raffaello T."/>
            <person name="Rouze P."/>
            <person name="Salamov A."/>
            <person name="Schmutz J."/>
            <person name="Solheim H."/>
            <person name="Stahlberg J."/>
            <person name="Velez H."/>
            <person name="de Vries R.P."/>
            <person name="Wiebenga A."/>
            <person name="Woodward S."/>
            <person name="Yakovlev I."/>
            <person name="Garbelotto M."/>
            <person name="Martin F."/>
            <person name="Grigoriev I.V."/>
            <person name="Stenlid J."/>
        </authorList>
    </citation>
    <scope>NUCLEOTIDE SEQUENCE [LARGE SCALE GENOMIC DNA]</scope>
    <source>
        <strain evidence="3 4">TC 32-1</strain>
    </source>
</reference>
<evidence type="ECO:0000313" key="3">
    <source>
        <dbReference type="EMBL" id="ETW76196.1"/>
    </source>
</evidence>
<evidence type="ECO:0000313" key="4">
    <source>
        <dbReference type="Proteomes" id="UP000030671"/>
    </source>
</evidence>
<protein>
    <recommendedName>
        <fullName evidence="2">DUF6534 domain-containing protein</fullName>
    </recommendedName>
</protein>
<evidence type="ECO:0000256" key="1">
    <source>
        <dbReference type="SAM" id="Phobius"/>
    </source>
</evidence>
<keyword evidence="1" id="KW-1133">Transmembrane helix</keyword>
<dbReference type="KEGG" id="hir:HETIRDRAFT_455733"/>
<feature type="transmembrane region" description="Helical" evidence="1">
    <location>
        <begin position="50"/>
        <end position="71"/>
    </location>
</feature>
<name>W4JTH5_HETIT</name>
<feature type="transmembrane region" description="Helical" evidence="1">
    <location>
        <begin position="105"/>
        <end position="127"/>
    </location>
</feature>
<dbReference type="InParanoid" id="W4JTH5"/>
<dbReference type="Proteomes" id="UP000030671">
    <property type="component" value="Unassembled WGS sequence"/>
</dbReference>
<gene>
    <name evidence="3" type="ORF">HETIRDRAFT_455733</name>
</gene>
<sequence length="424" mass="45650">MGILFLGLPFDSQTILAAVAFATSLVITVLLFLSPLWLTLQTKKLQAVMLVNVVSATVLDVLITIALYAVLHRQRSGLKSTDNLTNGLMGFMITRGIVTTRVVPVLAQAATIFTYLAMPGTFVSLIFHLSTSKSMSVQSFSTFLDSDVPSLTADDIPATKSTRTLFLPRAVLTTLTSRMPPGGMGNKYTEVPGDTWGERAEPDALATTTTIAFQVHPSTLAVSPVDPLASELPVRLTLSAPRRSIESIQSSPPIMLCCTAHGTPDADLRPTAVNISAYWWTGGRLVDARAWPERPSSLCCSGGVGTRRTNEIELARCADDADAHAEAKTWYPNTTAGMTVSGYSLTWHLAAQQDLQSPTAVSLFPALERDPEYCRGKKQNKACGNDLGLIVPAQLRACCIFLAISAVIKLDKKKAWADNHDAGR</sequence>
<proteinExistence type="predicted"/>
<dbReference type="GeneID" id="20676657"/>
<dbReference type="InterPro" id="IPR045339">
    <property type="entry name" value="DUF6534"/>
</dbReference>
<dbReference type="EMBL" id="KI925465">
    <property type="protein sequence ID" value="ETW76196.1"/>
    <property type="molecule type" value="Genomic_DNA"/>
</dbReference>
<keyword evidence="4" id="KW-1185">Reference proteome</keyword>
<dbReference type="HOGENOM" id="CLU_647338_0_0_1"/>
<dbReference type="AlphaFoldDB" id="W4JTH5"/>
<evidence type="ECO:0000259" key="2">
    <source>
        <dbReference type="Pfam" id="PF20152"/>
    </source>
</evidence>
<organism evidence="3 4">
    <name type="scientific">Heterobasidion irregulare (strain TC 32-1)</name>
    <dbReference type="NCBI Taxonomy" id="747525"/>
    <lineage>
        <taxon>Eukaryota</taxon>
        <taxon>Fungi</taxon>
        <taxon>Dikarya</taxon>
        <taxon>Basidiomycota</taxon>
        <taxon>Agaricomycotina</taxon>
        <taxon>Agaricomycetes</taxon>
        <taxon>Russulales</taxon>
        <taxon>Bondarzewiaceae</taxon>
        <taxon>Heterobasidion</taxon>
        <taxon>Heterobasidion annosum species complex</taxon>
    </lineage>
</organism>
<feature type="transmembrane region" description="Helical" evidence="1">
    <location>
        <begin position="15"/>
        <end position="38"/>
    </location>
</feature>
<feature type="domain" description="DUF6534" evidence="2">
    <location>
        <begin position="56"/>
        <end position="134"/>
    </location>
</feature>